<dbReference type="Proteomes" id="UP000048965">
    <property type="component" value="Unassembled WGS sequence"/>
</dbReference>
<reference evidence="1 2" key="2">
    <citation type="journal article" date="2015" name="Stand. Genomic Sci.">
        <title>Draft genome sequence of marine-derived Streptomyces sp. TP-A0598, a producer of anti-MRSA antibiotic lydicamycins.</title>
        <authorList>
            <person name="Komaki H."/>
            <person name="Ichikawa N."/>
            <person name="Hosoyama A."/>
            <person name="Fujita N."/>
            <person name="Igarashi Y."/>
        </authorList>
    </citation>
    <scope>NUCLEOTIDE SEQUENCE [LARGE SCALE GENOMIC DNA]</scope>
    <source>
        <strain evidence="1 2">NBRC 110027</strain>
    </source>
</reference>
<organism evidence="1 2">
    <name type="scientific">Streptomyces lydicamycinicus</name>
    <dbReference type="NCBI Taxonomy" id="1546107"/>
    <lineage>
        <taxon>Bacteria</taxon>
        <taxon>Bacillati</taxon>
        <taxon>Actinomycetota</taxon>
        <taxon>Actinomycetes</taxon>
        <taxon>Kitasatosporales</taxon>
        <taxon>Streptomycetaceae</taxon>
        <taxon>Streptomyces</taxon>
    </lineage>
</organism>
<gene>
    <name evidence="1" type="ORF">TPA0598_05_02430</name>
</gene>
<proteinExistence type="predicted"/>
<keyword evidence="2" id="KW-1185">Reference proteome</keyword>
<evidence type="ECO:0000313" key="1">
    <source>
        <dbReference type="EMBL" id="GAO09522.1"/>
    </source>
</evidence>
<dbReference type="AlphaFoldDB" id="A0A0P4R9C6"/>
<reference evidence="2" key="1">
    <citation type="submission" date="2014-09" db="EMBL/GenBank/DDBJ databases">
        <title>Whole genome shotgun sequence of Streptomyces sp. NBRC 110027.</title>
        <authorList>
            <person name="Komaki H."/>
            <person name="Ichikawa N."/>
            <person name="Katano-Makiyama Y."/>
            <person name="Hosoyama A."/>
            <person name="Hashimoto M."/>
            <person name="Uohara A."/>
            <person name="Kitahashi Y."/>
            <person name="Ohji S."/>
            <person name="Kimura A."/>
            <person name="Yamazoe A."/>
            <person name="Igarashi Y."/>
            <person name="Fujita N."/>
        </authorList>
    </citation>
    <scope>NUCLEOTIDE SEQUENCE [LARGE SCALE GENOMIC DNA]</scope>
    <source>
        <strain evidence="2">NBRC 110027</strain>
    </source>
</reference>
<accession>A0A0P4R9C6</accession>
<sequence>MGSYAGDADASYELEYVGLGKETGTFTRGRPKAQPLTVATVTSASPAATAALIPVRAPPRMPVLLRMRCFILPIPRENSELVTLQLTRARHPSKRG</sequence>
<evidence type="ECO:0000313" key="2">
    <source>
        <dbReference type="Proteomes" id="UP000048965"/>
    </source>
</evidence>
<dbReference type="EMBL" id="BBNO01000005">
    <property type="protein sequence ID" value="GAO09522.1"/>
    <property type="molecule type" value="Genomic_DNA"/>
</dbReference>
<name>A0A0P4R9C6_9ACTN</name>
<protein>
    <submittedName>
        <fullName evidence="1">Uncharacterized protein</fullName>
    </submittedName>
</protein>
<comment type="caution">
    <text evidence="1">The sequence shown here is derived from an EMBL/GenBank/DDBJ whole genome shotgun (WGS) entry which is preliminary data.</text>
</comment>